<feature type="chain" id="PRO_5001866886" evidence="1">
    <location>
        <begin position="17"/>
        <end position="232"/>
    </location>
</feature>
<dbReference type="Gene3D" id="3.40.390.10">
    <property type="entry name" value="Collagenase (Catalytic Domain)"/>
    <property type="match status" value="1"/>
</dbReference>
<dbReference type="GO" id="GO:0008237">
    <property type="term" value="F:metallopeptidase activity"/>
    <property type="evidence" value="ECO:0007669"/>
    <property type="project" value="InterPro"/>
</dbReference>
<proteinExistence type="evidence at transcript level"/>
<dbReference type="AlphaFoldDB" id="A0A090XB93"/>
<keyword evidence="1" id="KW-0732">Signal</keyword>
<protein>
    <submittedName>
        <fullName evidence="2">Putative secreted protein</fullName>
    </submittedName>
</protein>
<evidence type="ECO:0000256" key="1">
    <source>
        <dbReference type="SAM" id="SignalP"/>
    </source>
</evidence>
<dbReference type="EMBL" id="GBIH01001266">
    <property type="protein sequence ID" value="JAC93444.1"/>
    <property type="molecule type" value="mRNA"/>
</dbReference>
<accession>A0A090XB93</accession>
<reference evidence="2" key="1">
    <citation type="journal article" date="2015" name="PLoS Negl. Trop. Dis.">
        <title>Deep Sequencing Analysis of the Ixodes ricinus Haemocytome.</title>
        <authorList>
            <person name="Kotsyfakis M."/>
            <person name="Kopacek P."/>
            <person name="Franta Z."/>
            <person name="Pedra J.H."/>
            <person name="Ribeiro J.M."/>
        </authorList>
    </citation>
    <scope>NUCLEOTIDE SEQUENCE</scope>
</reference>
<feature type="signal peptide" evidence="1">
    <location>
        <begin position="1"/>
        <end position="16"/>
    </location>
</feature>
<organism evidence="2">
    <name type="scientific">Ixodes ricinus</name>
    <name type="common">Common tick</name>
    <name type="synonym">Acarus ricinus</name>
    <dbReference type="NCBI Taxonomy" id="34613"/>
    <lineage>
        <taxon>Eukaryota</taxon>
        <taxon>Metazoa</taxon>
        <taxon>Ecdysozoa</taxon>
        <taxon>Arthropoda</taxon>
        <taxon>Chelicerata</taxon>
        <taxon>Arachnida</taxon>
        <taxon>Acari</taxon>
        <taxon>Parasitiformes</taxon>
        <taxon>Ixodida</taxon>
        <taxon>Ixodoidea</taxon>
        <taxon>Ixodidae</taxon>
        <taxon>Ixodinae</taxon>
        <taxon>Ixodes</taxon>
    </lineage>
</organism>
<dbReference type="InterPro" id="IPR024079">
    <property type="entry name" value="MetalloPept_cat_dom_sf"/>
</dbReference>
<sequence length="232" mass="26066">MIVLNILFVISSLAYGTPLSLNTDVDETNNTESEIVSRNIKGLRHESNSGFLELYIFISPQFKKHLLSEGKTVKEYLPMFVEKVNQELGTGNHILDVQFALAGSTMWHEANRALAPDMKSLDVELLLAILQVYARRLEKTWHSGHHHSRIRALLFLTPHKIIHVNTGGMQKDLDEQVGAICFKKIFVAAVHDKAGFFTGVHSAAHQLSVLHRKPKCLEPTPPRNVESNAIMK</sequence>
<name>A0A090XB93_IXORI</name>
<evidence type="ECO:0000313" key="2">
    <source>
        <dbReference type="EMBL" id="JAC93444.1"/>
    </source>
</evidence>